<comment type="caution">
    <text evidence="2">The sequence shown here is derived from an EMBL/GenBank/DDBJ whole genome shotgun (WGS) entry which is preliminary data.</text>
</comment>
<feature type="region of interest" description="Disordered" evidence="1">
    <location>
        <begin position="1"/>
        <end position="68"/>
    </location>
</feature>
<accession>A0A7K1LPS5</accession>
<organism evidence="2 3">
    <name type="scientific">Christiangramia aestuarii</name>
    <dbReference type="NCBI Taxonomy" id="1028746"/>
    <lineage>
        <taxon>Bacteria</taxon>
        <taxon>Pseudomonadati</taxon>
        <taxon>Bacteroidota</taxon>
        <taxon>Flavobacteriia</taxon>
        <taxon>Flavobacteriales</taxon>
        <taxon>Flavobacteriaceae</taxon>
        <taxon>Christiangramia</taxon>
    </lineage>
</organism>
<evidence type="ECO:0000313" key="3">
    <source>
        <dbReference type="Proteomes" id="UP000460416"/>
    </source>
</evidence>
<sequence length="68" mass="7893">MAEEKNKEQADWQKNAGRPSNFHEKDDKLKKDGDGNLKVKNEDKRVTKEEDKTIQETLDSISESEDKD</sequence>
<dbReference type="RefSeq" id="WP_156276304.1">
    <property type="nucleotide sequence ID" value="NZ_BAABGI010000003.1"/>
</dbReference>
<evidence type="ECO:0000256" key="1">
    <source>
        <dbReference type="SAM" id="MobiDB-lite"/>
    </source>
</evidence>
<proteinExistence type="predicted"/>
<evidence type="ECO:0000313" key="2">
    <source>
        <dbReference type="EMBL" id="MUP42802.1"/>
    </source>
</evidence>
<dbReference type="AlphaFoldDB" id="A0A7K1LPS5"/>
<reference evidence="2 3" key="1">
    <citation type="submission" date="2019-07" db="EMBL/GenBank/DDBJ databases">
        <title>Gramella aestuarii sp. nov., isolated from a tidal flat, and emended description of Gramella echinicola.</title>
        <authorList>
            <person name="Liu L."/>
        </authorList>
    </citation>
    <scope>NUCLEOTIDE SEQUENCE [LARGE SCALE GENOMIC DNA]</scope>
    <source>
        <strain evidence="2 3">BS12</strain>
    </source>
</reference>
<name>A0A7K1LPS5_9FLAO</name>
<feature type="compositionally biased region" description="Basic and acidic residues" evidence="1">
    <location>
        <begin position="21"/>
        <end position="54"/>
    </location>
</feature>
<feature type="compositionally biased region" description="Basic and acidic residues" evidence="1">
    <location>
        <begin position="1"/>
        <end position="11"/>
    </location>
</feature>
<gene>
    <name evidence="2" type="ORF">FLP08_09460</name>
</gene>
<keyword evidence="3" id="KW-1185">Reference proteome</keyword>
<dbReference type="Proteomes" id="UP000460416">
    <property type="component" value="Unassembled WGS sequence"/>
</dbReference>
<protein>
    <submittedName>
        <fullName evidence="2">Uncharacterized protein</fullName>
    </submittedName>
</protein>
<dbReference type="EMBL" id="VJVW01000003">
    <property type="protein sequence ID" value="MUP42802.1"/>
    <property type="molecule type" value="Genomic_DNA"/>
</dbReference>